<evidence type="ECO:0000313" key="14">
    <source>
        <dbReference type="EMBL" id="KAH9369016.1"/>
    </source>
</evidence>
<dbReference type="PRINTS" id="PR00237">
    <property type="entry name" value="GPCRRHODOPSN"/>
</dbReference>
<comment type="caution">
    <text evidence="14">The sequence shown here is derived from an EMBL/GenBank/DDBJ whole genome shotgun (WGS) entry which is preliminary data.</text>
</comment>
<evidence type="ECO:0000256" key="6">
    <source>
        <dbReference type="ARBA" id="ARBA00023040"/>
    </source>
</evidence>
<gene>
    <name evidence="14" type="ORF">HPB48_002638</name>
</gene>
<dbReference type="Proteomes" id="UP000821853">
    <property type="component" value="Chromosome 2"/>
</dbReference>
<dbReference type="AlphaFoldDB" id="A0A9J6G3A5"/>
<keyword evidence="15" id="KW-1185">Reference proteome</keyword>
<dbReference type="GO" id="GO:0045202">
    <property type="term" value="C:synapse"/>
    <property type="evidence" value="ECO:0007669"/>
    <property type="project" value="GOC"/>
</dbReference>
<reference evidence="14 15" key="1">
    <citation type="journal article" date="2020" name="Cell">
        <title>Large-Scale Comparative Analyses of Tick Genomes Elucidate Their Genetic Diversity and Vector Capacities.</title>
        <authorList>
            <consortium name="Tick Genome and Microbiome Consortium (TIGMIC)"/>
            <person name="Jia N."/>
            <person name="Wang J."/>
            <person name="Shi W."/>
            <person name="Du L."/>
            <person name="Sun Y."/>
            <person name="Zhan W."/>
            <person name="Jiang J.F."/>
            <person name="Wang Q."/>
            <person name="Zhang B."/>
            <person name="Ji P."/>
            <person name="Bell-Sakyi L."/>
            <person name="Cui X.M."/>
            <person name="Yuan T.T."/>
            <person name="Jiang B.G."/>
            <person name="Yang W.F."/>
            <person name="Lam T.T."/>
            <person name="Chang Q.C."/>
            <person name="Ding S.J."/>
            <person name="Wang X.J."/>
            <person name="Zhu J.G."/>
            <person name="Ruan X.D."/>
            <person name="Zhao L."/>
            <person name="Wei J.T."/>
            <person name="Ye R.Z."/>
            <person name="Que T.C."/>
            <person name="Du C.H."/>
            <person name="Zhou Y.H."/>
            <person name="Cheng J.X."/>
            <person name="Dai P.F."/>
            <person name="Guo W.B."/>
            <person name="Han X.H."/>
            <person name="Huang E.J."/>
            <person name="Li L.F."/>
            <person name="Wei W."/>
            <person name="Gao Y.C."/>
            <person name="Liu J.Z."/>
            <person name="Shao H.Z."/>
            <person name="Wang X."/>
            <person name="Wang C.C."/>
            <person name="Yang T.C."/>
            <person name="Huo Q.B."/>
            <person name="Li W."/>
            <person name="Chen H.Y."/>
            <person name="Chen S.E."/>
            <person name="Zhou L.G."/>
            <person name="Ni X.B."/>
            <person name="Tian J.H."/>
            <person name="Sheng Y."/>
            <person name="Liu T."/>
            <person name="Pan Y.S."/>
            <person name="Xia L.Y."/>
            <person name="Li J."/>
            <person name="Zhao F."/>
            <person name="Cao W.C."/>
        </authorList>
    </citation>
    <scope>NUCLEOTIDE SEQUENCE [LARGE SCALE GENOMIC DNA]</scope>
    <source>
        <strain evidence="14">HaeL-2018</strain>
    </source>
</reference>
<keyword evidence="8" id="KW-1015">Disulfide bond</keyword>
<keyword evidence="5 12" id="KW-1133">Transmembrane helix</keyword>
<protein>
    <recommendedName>
        <fullName evidence="13">G-protein coupled receptors family 1 profile domain-containing protein</fullName>
    </recommendedName>
</protein>
<dbReference type="InterPro" id="IPR017452">
    <property type="entry name" value="GPCR_Rhodpsn_7TM"/>
</dbReference>
<evidence type="ECO:0000313" key="15">
    <source>
        <dbReference type="Proteomes" id="UP000821853"/>
    </source>
</evidence>
<feature type="domain" description="G-protein coupled receptors family 1 profile" evidence="13">
    <location>
        <begin position="105"/>
        <end position="156"/>
    </location>
</feature>
<evidence type="ECO:0000256" key="10">
    <source>
        <dbReference type="ARBA" id="ARBA00023224"/>
    </source>
</evidence>
<dbReference type="EMBL" id="JABSTR010000004">
    <property type="protein sequence ID" value="KAH9369016.1"/>
    <property type="molecule type" value="Genomic_DNA"/>
</dbReference>
<keyword evidence="3" id="KW-1003">Cell membrane</keyword>
<comment type="subcellular location">
    <subcellularLocation>
        <location evidence="1">Cell membrane</location>
        <topology evidence="1">Multi-pass membrane protein</topology>
    </subcellularLocation>
</comment>
<accession>A0A9J6G3A5</accession>
<dbReference type="GO" id="GO:0004930">
    <property type="term" value="F:G protein-coupled receptor activity"/>
    <property type="evidence" value="ECO:0007669"/>
    <property type="project" value="UniProtKB-KW"/>
</dbReference>
<dbReference type="InterPro" id="IPR000276">
    <property type="entry name" value="GPCR_Rhodpsn"/>
</dbReference>
<evidence type="ECO:0000256" key="3">
    <source>
        <dbReference type="ARBA" id="ARBA00022475"/>
    </source>
</evidence>
<keyword evidence="6" id="KW-0297">G-protein coupled receptor</keyword>
<dbReference type="Pfam" id="PF00001">
    <property type="entry name" value="7tm_1"/>
    <property type="match status" value="1"/>
</dbReference>
<dbReference type="VEuPathDB" id="VectorBase:HLOH_061901"/>
<evidence type="ECO:0000256" key="5">
    <source>
        <dbReference type="ARBA" id="ARBA00022989"/>
    </source>
</evidence>
<evidence type="ECO:0000256" key="2">
    <source>
        <dbReference type="ARBA" id="ARBA00010663"/>
    </source>
</evidence>
<feature type="transmembrane region" description="Helical" evidence="12">
    <location>
        <begin position="94"/>
        <end position="113"/>
    </location>
</feature>
<evidence type="ECO:0000256" key="12">
    <source>
        <dbReference type="SAM" id="Phobius"/>
    </source>
</evidence>
<dbReference type="PANTHER" id="PTHR24248:SF125">
    <property type="entry name" value="DOPAMINE D2-LIKE RECEPTOR"/>
    <property type="match status" value="1"/>
</dbReference>
<evidence type="ECO:0000256" key="4">
    <source>
        <dbReference type="ARBA" id="ARBA00022692"/>
    </source>
</evidence>
<keyword evidence="9" id="KW-0675">Receptor</keyword>
<keyword evidence="4 12" id="KW-0812">Transmembrane</keyword>
<evidence type="ECO:0000256" key="1">
    <source>
        <dbReference type="ARBA" id="ARBA00004651"/>
    </source>
</evidence>
<dbReference type="PANTHER" id="PTHR24248">
    <property type="entry name" value="ADRENERGIC RECEPTOR-RELATED G-PROTEIN COUPLED RECEPTOR"/>
    <property type="match status" value="1"/>
</dbReference>
<dbReference type="GO" id="GO:0005886">
    <property type="term" value="C:plasma membrane"/>
    <property type="evidence" value="ECO:0007669"/>
    <property type="project" value="UniProtKB-SubCell"/>
</dbReference>
<sequence>MAFFFGAQESSKKNGSVVPLLTVSVVGGPPIGGGCEDGDAATRNKKSRFNLGRKHKSSRKKREKASAKRERKATKTLADSACMLPLQRLYQSKLIPFPCNSVPGVFLICWVPFFTCNVVDAVCMKLQSTDCHLGVTVFLLTTWLGYVNSCVNPVIYTIFNPEFRKAFKKILMEPIK</sequence>
<organism evidence="14 15">
    <name type="scientific">Haemaphysalis longicornis</name>
    <name type="common">Bush tick</name>
    <dbReference type="NCBI Taxonomy" id="44386"/>
    <lineage>
        <taxon>Eukaryota</taxon>
        <taxon>Metazoa</taxon>
        <taxon>Ecdysozoa</taxon>
        <taxon>Arthropoda</taxon>
        <taxon>Chelicerata</taxon>
        <taxon>Arachnida</taxon>
        <taxon>Acari</taxon>
        <taxon>Parasitiformes</taxon>
        <taxon>Ixodida</taxon>
        <taxon>Ixodoidea</taxon>
        <taxon>Ixodidae</taxon>
        <taxon>Haemaphysalinae</taxon>
        <taxon>Haemaphysalis</taxon>
    </lineage>
</organism>
<dbReference type="Gene3D" id="1.20.1070.10">
    <property type="entry name" value="Rhodopsin 7-helix transmembrane proteins"/>
    <property type="match status" value="1"/>
</dbReference>
<comment type="similarity">
    <text evidence="2">Belongs to the G-protein coupled receptor 1 family.</text>
</comment>
<feature type="transmembrane region" description="Helical" evidence="12">
    <location>
        <begin position="133"/>
        <end position="159"/>
    </location>
</feature>
<dbReference type="PROSITE" id="PS50262">
    <property type="entry name" value="G_PROTEIN_RECEP_F1_2"/>
    <property type="match status" value="1"/>
</dbReference>
<proteinExistence type="inferred from homology"/>
<feature type="region of interest" description="Disordered" evidence="11">
    <location>
        <begin position="51"/>
        <end position="70"/>
    </location>
</feature>
<evidence type="ECO:0000256" key="11">
    <source>
        <dbReference type="SAM" id="MobiDB-lite"/>
    </source>
</evidence>
<keyword evidence="7 12" id="KW-0472">Membrane</keyword>
<dbReference type="OrthoDB" id="10034726at2759"/>
<evidence type="ECO:0000256" key="9">
    <source>
        <dbReference type="ARBA" id="ARBA00023170"/>
    </source>
</evidence>
<dbReference type="SUPFAM" id="SSF81321">
    <property type="entry name" value="Family A G protein-coupled receptor-like"/>
    <property type="match status" value="1"/>
</dbReference>
<evidence type="ECO:0000259" key="13">
    <source>
        <dbReference type="PROSITE" id="PS50262"/>
    </source>
</evidence>
<dbReference type="OMA" id="LADSACM"/>
<name>A0A9J6G3A5_HAELO</name>
<evidence type="ECO:0000256" key="7">
    <source>
        <dbReference type="ARBA" id="ARBA00023136"/>
    </source>
</evidence>
<dbReference type="GO" id="GO:0001591">
    <property type="term" value="F:dopamine neurotransmitter receptor activity, coupled via Gi/Go"/>
    <property type="evidence" value="ECO:0007669"/>
    <property type="project" value="TreeGrafter"/>
</dbReference>
<keyword evidence="10" id="KW-0807">Transducer</keyword>
<evidence type="ECO:0000256" key="8">
    <source>
        <dbReference type="ARBA" id="ARBA00023157"/>
    </source>
</evidence>